<evidence type="ECO:0000313" key="2">
    <source>
        <dbReference type="Proteomes" id="UP000198677"/>
    </source>
</evidence>
<sequence>MDTLVNSDALSRFRSARTSDFPPHDHFAAPYVGGPNQGGVMWLTSKAGMCPGSPTVVAYPYRRAL</sequence>
<dbReference type="Proteomes" id="UP000198677">
    <property type="component" value="Unassembled WGS sequence"/>
</dbReference>
<dbReference type="EMBL" id="FOAW01000005">
    <property type="protein sequence ID" value="SEL00247.1"/>
    <property type="molecule type" value="Genomic_DNA"/>
</dbReference>
<keyword evidence="2" id="KW-1185">Reference proteome</keyword>
<dbReference type="RefSeq" id="WP_072749816.1">
    <property type="nucleotide sequence ID" value="NZ_FOAW01000005.1"/>
</dbReference>
<evidence type="ECO:0000313" key="1">
    <source>
        <dbReference type="EMBL" id="SEL00247.1"/>
    </source>
</evidence>
<accession>A0A1H7LPD4</accession>
<organism evidence="1 2">
    <name type="scientific">Rhodococcus maanshanensis</name>
    <dbReference type="NCBI Taxonomy" id="183556"/>
    <lineage>
        <taxon>Bacteria</taxon>
        <taxon>Bacillati</taxon>
        <taxon>Actinomycetota</taxon>
        <taxon>Actinomycetes</taxon>
        <taxon>Mycobacteriales</taxon>
        <taxon>Nocardiaceae</taxon>
        <taxon>Rhodococcus</taxon>
    </lineage>
</organism>
<name>A0A1H7LPD4_9NOCA</name>
<protein>
    <submittedName>
        <fullName evidence="1">Uncharacterized protein</fullName>
    </submittedName>
</protein>
<dbReference type="AlphaFoldDB" id="A0A1H7LPD4"/>
<reference evidence="2" key="1">
    <citation type="submission" date="2016-10" db="EMBL/GenBank/DDBJ databases">
        <authorList>
            <person name="Varghese N."/>
            <person name="Submissions S."/>
        </authorList>
    </citation>
    <scope>NUCLEOTIDE SEQUENCE [LARGE SCALE GENOMIC DNA]</scope>
    <source>
        <strain evidence="2">DSM 44675</strain>
    </source>
</reference>
<proteinExistence type="predicted"/>
<gene>
    <name evidence="1" type="ORF">SAMN05444583_105100</name>
</gene>